<sequence>MAQDLIVYVLMIITGSTLCLCLGIYASFRLRDAPGGKAYTAATFMAAMFSFSYLFELLSPTLTQIKFWLRIEYIALPLIPAFTLMMCCSYIGQKLPRWLLYILFFIPLLTMTMQITNDGHHLYYTSMKMRENSPFPVVELEHGPFFYIHSVYLYACMVACVVMLLMQLKKVKRRFRQQILTMVAGLITPIVASFFYVGGMSPNGVDLGPVFLSVSYVFHTVALMRYRMFNMVPIARDTVFESMKEGVIVLNESYALVDYNNAVLDILPDLHPGSVGTPITALIPGRPELADVILTGVDADYAFTANQQRTYYHIRFSSVRNPGQVEVGTIVAFMNITERVQMEEELKRLASTDSLTGLLNKSALMQRSEQTIHALKPSGGSLHVIMFDIDNFKKVNDTYGHEAGDQALVHVAAAARESLAGNGIIARYGGDEFIVCLANSTFQEAYETADDIRRRVARIDLLFEDRIIRVTSSFGVAGTSQLEEETDQVMRRLMREADLALYAVKRRGRNGVHIYAESHNSSLSAGE</sequence>
<dbReference type="Proteomes" id="UP001240171">
    <property type="component" value="Unassembled WGS sequence"/>
</dbReference>
<keyword evidence="1" id="KW-0812">Transmembrane</keyword>
<feature type="transmembrane region" description="Helical" evidence="1">
    <location>
        <begin position="6"/>
        <end position="26"/>
    </location>
</feature>
<protein>
    <submittedName>
        <fullName evidence="3">Histidine kinase N-terminal 7TM domain-containing protein</fullName>
    </submittedName>
</protein>
<gene>
    <name evidence="3" type="ORF">Q5741_07670</name>
</gene>
<name>A0ABT9CCB1_9BACL</name>
<keyword evidence="4" id="KW-1185">Reference proteome</keyword>
<feature type="transmembrane region" description="Helical" evidence="1">
    <location>
        <begin position="98"/>
        <end position="116"/>
    </location>
</feature>
<evidence type="ECO:0000313" key="3">
    <source>
        <dbReference type="EMBL" id="MDO7906294.1"/>
    </source>
</evidence>
<keyword evidence="1" id="KW-0472">Membrane</keyword>
<keyword evidence="3" id="KW-0808">Transferase</keyword>
<dbReference type="Pfam" id="PF16927">
    <property type="entry name" value="HisKA_7TM"/>
    <property type="match status" value="1"/>
</dbReference>
<dbReference type="Gene3D" id="3.30.450.20">
    <property type="entry name" value="PAS domain"/>
    <property type="match status" value="1"/>
</dbReference>
<dbReference type="InterPro" id="IPR029787">
    <property type="entry name" value="Nucleotide_cyclase"/>
</dbReference>
<dbReference type="RefSeq" id="WP_305023493.1">
    <property type="nucleotide sequence ID" value="NZ_JAUQTB010000003.1"/>
</dbReference>
<proteinExistence type="predicted"/>
<dbReference type="CDD" id="cd01949">
    <property type="entry name" value="GGDEF"/>
    <property type="match status" value="1"/>
</dbReference>
<feature type="transmembrane region" description="Helical" evidence="1">
    <location>
        <begin position="38"/>
        <end position="55"/>
    </location>
</feature>
<dbReference type="Gene3D" id="3.30.70.270">
    <property type="match status" value="1"/>
</dbReference>
<dbReference type="InterPro" id="IPR031621">
    <property type="entry name" value="HisKA_7TM"/>
</dbReference>
<dbReference type="InterPro" id="IPR035965">
    <property type="entry name" value="PAS-like_dom_sf"/>
</dbReference>
<dbReference type="InterPro" id="IPR043128">
    <property type="entry name" value="Rev_trsase/Diguanyl_cyclase"/>
</dbReference>
<dbReference type="GO" id="GO:0016301">
    <property type="term" value="F:kinase activity"/>
    <property type="evidence" value="ECO:0007669"/>
    <property type="project" value="UniProtKB-KW"/>
</dbReference>
<evidence type="ECO:0000256" key="1">
    <source>
        <dbReference type="SAM" id="Phobius"/>
    </source>
</evidence>
<dbReference type="InterPro" id="IPR000160">
    <property type="entry name" value="GGDEF_dom"/>
</dbReference>
<organism evidence="3 4">
    <name type="scientific">Paenibacillus lacisoli</name>
    <dbReference type="NCBI Taxonomy" id="3064525"/>
    <lineage>
        <taxon>Bacteria</taxon>
        <taxon>Bacillati</taxon>
        <taxon>Bacillota</taxon>
        <taxon>Bacilli</taxon>
        <taxon>Bacillales</taxon>
        <taxon>Paenibacillaceae</taxon>
        <taxon>Paenibacillus</taxon>
    </lineage>
</organism>
<dbReference type="SUPFAM" id="SSF55785">
    <property type="entry name" value="PYP-like sensor domain (PAS domain)"/>
    <property type="match status" value="1"/>
</dbReference>
<dbReference type="PANTHER" id="PTHR45138:SF9">
    <property type="entry name" value="DIGUANYLATE CYCLASE DGCM-RELATED"/>
    <property type="match status" value="1"/>
</dbReference>
<feature type="transmembrane region" description="Helical" evidence="1">
    <location>
        <begin position="178"/>
        <end position="197"/>
    </location>
</feature>
<accession>A0ABT9CCB1</accession>
<comment type="caution">
    <text evidence="3">The sequence shown here is derived from an EMBL/GenBank/DDBJ whole genome shotgun (WGS) entry which is preliminary data.</text>
</comment>
<keyword evidence="3" id="KW-0418">Kinase</keyword>
<dbReference type="SMART" id="SM00267">
    <property type="entry name" value="GGDEF"/>
    <property type="match status" value="1"/>
</dbReference>
<reference evidence="3 4" key="1">
    <citation type="submission" date="2023-07" db="EMBL/GenBank/DDBJ databases">
        <title>Paenibacillus sp. JX-17 nov. isolated from soil.</title>
        <authorList>
            <person name="Wan Y."/>
            <person name="Liu B."/>
        </authorList>
    </citation>
    <scope>NUCLEOTIDE SEQUENCE [LARGE SCALE GENOMIC DNA]</scope>
    <source>
        <strain evidence="3 4">JX-17</strain>
    </source>
</reference>
<dbReference type="PROSITE" id="PS50887">
    <property type="entry name" value="GGDEF"/>
    <property type="match status" value="1"/>
</dbReference>
<dbReference type="EMBL" id="JAUQTB010000003">
    <property type="protein sequence ID" value="MDO7906294.1"/>
    <property type="molecule type" value="Genomic_DNA"/>
</dbReference>
<dbReference type="InterPro" id="IPR050469">
    <property type="entry name" value="Diguanylate_Cyclase"/>
</dbReference>
<keyword evidence="1" id="KW-1133">Transmembrane helix</keyword>
<dbReference type="PANTHER" id="PTHR45138">
    <property type="entry name" value="REGULATORY COMPONENTS OF SENSORY TRANSDUCTION SYSTEM"/>
    <property type="match status" value="1"/>
</dbReference>
<evidence type="ECO:0000313" key="4">
    <source>
        <dbReference type="Proteomes" id="UP001240171"/>
    </source>
</evidence>
<feature type="domain" description="GGDEF" evidence="2">
    <location>
        <begin position="380"/>
        <end position="517"/>
    </location>
</feature>
<dbReference type="Pfam" id="PF00990">
    <property type="entry name" value="GGDEF"/>
    <property type="match status" value="1"/>
</dbReference>
<feature type="transmembrane region" description="Helical" evidence="1">
    <location>
        <begin position="145"/>
        <end position="166"/>
    </location>
</feature>
<dbReference type="SUPFAM" id="SSF55073">
    <property type="entry name" value="Nucleotide cyclase"/>
    <property type="match status" value="1"/>
</dbReference>
<evidence type="ECO:0000259" key="2">
    <source>
        <dbReference type="PROSITE" id="PS50887"/>
    </source>
</evidence>
<dbReference type="NCBIfam" id="TIGR00254">
    <property type="entry name" value="GGDEF"/>
    <property type="match status" value="1"/>
</dbReference>
<feature type="transmembrane region" description="Helical" evidence="1">
    <location>
        <begin position="209"/>
        <end position="226"/>
    </location>
</feature>
<feature type="transmembrane region" description="Helical" evidence="1">
    <location>
        <begin position="67"/>
        <end position="91"/>
    </location>
</feature>